<dbReference type="PROSITE" id="PS51918">
    <property type="entry name" value="RADICAL_SAM"/>
    <property type="match status" value="1"/>
</dbReference>
<dbReference type="InterPro" id="IPR007197">
    <property type="entry name" value="rSAM"/>
</dbReference>
<dbReference type="Pfam" id="PF06463">
    <property type="entry name" value="Mob_synth_C"/>
    <property type="match status" value="1"/>
</dbReference>
<dbReference type="Proteomes" id="UP000199158">
    <property type="component" value="Unassembled WGS sequence"/>
</dbReference>
<comment type="function">
    <text evidence="12">Catalyzes the cyclization of GTP to (8S)-3',8-cyclo-7,8-dihydroguanosine 5'-triphosphate.</text>
</comment>
<organism evidence="14 15">
    <name type="scientific">Hydrogenoanaerobacterium saccharovorans</name>
    <dbReference type="NCBI Taxonomy" id="474960"/>
    <lineage>
        <taxon>Bacteria</taxon>
        <taxon>Bacillati</taxon>
        <taxon>Bacillota</taxon>
        <taxon>Clostridia</taxon>
        <taxon>Eubacteriales</taxon>
        <taxon>Oscillospiraceae</taxon>
        <taxon>Hydrogenoanaerobacterium</taxon>
    </lineage>
</organism>
<gene>
    <name evidence="12" type="primary">moaA</name>
    <name evidence="14" type="ORF">SAMN05216180_0345</name>
</gene>
<feature type="binding site" evidence="12">
    <location>
        <position position="267"/>
    </location>
    <ligand>
        <name>[4Fe-4S] cluster</name>
        <dbReference type="ChEBI" id="CHEBI:49883"/>
        <label>2</label>
        <note>4Fe-4S-substrate</note>
    </ligand>
</feature>
<dbReference type="InterPro" id="IPR000385">
    <property type="entry name" value="MoaA_NifB_PqqE_Fe-S-bd_CS"/>
</dbReference>
<dbReference type="GO" id="GO:0005525">
    <property type="term" value="F:GTP binding"/>
    <property type="evidence" value="ECO:0007669"/>
    <property type="project" value="UniProtKB-UniRule"/>
</dbReference>
<proteinExistence type="inferred from homology"/>
<dbReference type="SMART" id="SM00729">
    <property type="entry name" value="Elp3"/>
    <property type="match status" value="1"/>
</dbReference>
<dbReference type="InterPro" id="IPR010505">
    <property type="entry name" value="MoaA_twitch"/>
</dbReference>
<feature type="binding site" evidence="12">
    <location>
        <position position="13"/>
    </location>
    <ligand>
        <name>GTP</name>
        <dbReference type="ChEBI" id="CHEBI:37565"/>
    </ligand>
</feature>
<evidence type="ECO:0000256" key="6">
    <source>
        <dbReference type="ARBA" id="ARBA00023004"/>
    </source>
</evidence>
<dbReference type="SUPFAM" id="SSF102114">
    <property type="entry name" value="Radical SAM enzymes"/>
    <property type="match status" value="1"/>
</dbReference>
<dbReference type="GO" id="GO:0061798">
    <property type="term" value="F:GTP 3',8'-cyclase activity"/>
    <property type="evidence" value="ECO:0007669"/>
    <property type="project" value="UniProtKB-UniRule"/>
</dbReference>
<feature type="binding site" evidence="12">
    <location>
        <position position="154"/>
    </location>
    <ligand>
        <name>GTP</name>
        <dbReference type="ChEBI" id="CHEBI:37565"/>
    </ligand>
</feature>
<dbReference type="SFLD" id="SFLDG01386">
    <property type="entry name" value="main_SPASM_domain-containing"/>
    <property type="match status" value="1"/>
</dbReference>
<keyword evidence="3 12" id="KW-0949">S-adenosyl-L-methionine</keyword>
<feature type="binding site" evidence="12">
    <location>
        <position position="253"/>
    </location>
    <ligand>
        <name>[4Fe-4S] cluster</name>
        <dbReference type="ChEBI" id="CHEBI:49883"/>
        <label>2</label>
        <note>4Fe-4S-substrate</note>
    </ligand>
</feature>
<feature type="binding site" evidence="12">
    <location>
        <position position="24"/>
    </location>
    <ligand>
        <name>[4Fe-4S] cluster</name>
        <dbReference type="ChEBI" id="CHEBI:49883"/>
        <label>1</label>
        <note>4Fe-4S-S-AdoMet</note>
    </ligand>
</feature>
<evidence type="ECO:0000256" key="2">
    <source>
        <dbReference type="ARBA" id="ARBA00022485"/>
    </source>
</evidence>
<dbReference type="Pfam" id="PF04055">
    <property type="entry name" value="Radical_SAM"/>
    <property type="match status" value="1"/>
</dbReference>
<evidence type="ECO:0000256" key="11">
    <source>
        <dbReference type="ARBA" id="ARBA00048697"/>
    </source>
</evidence>
<dbReference type="GO" id="GO:0046872">
    <property type="term" value="F:metal ion binding"/>
    <property type="evidence" value="ECO:0007669"/>
    <property type="project" value="UniProtKB-KW"/>
</dbReference>
<evidence type="ECO:0000256" key="7">
    <source>
        <dbReference type="ARBA" id="ARBA00023014"/>
    </source>
</evidence>
<dbReference type="Gene3D" id="3.20.20.70">
    <property type="entry name" value="Aldolase class I"/>
    <property type="match status" value="1"/>
</dbReference>
<dbReference type="HAMAP" id="MF_01225_B">
    <property type="entry name" value="MoaA_B"/>
    <property type="match status" value="1"/>
</dbReference>
<keyword evidence="5 12" id="KW-0547">Nucleotide-binding</keyword>
<feature type="binding site" evidence="12">
    <location>
        <position position="188"/>
    </location>
    <ligand>
        <name>S-adenosyl-L-methionine</name>
        <dbReference type="ChEBI" id="CHEBI:59789"/>
    </ligand>
</feature>
<feature type="binding site" evidence="12">
    <location>
        <begin position="255"/>
        <end position="257"/>
    </location>
    <ligand>
        <name>GTP</name>
        <dbReference type="ChEBI" id="CHEBI:37565"/>
    </ligand>
</feature>
<dbReference type="PANTHER" id="PTHR22960:SF0">
    <property type="entry name" value="MOLYBDENUM COFACTOR BIOSYNTHESIS PROTEIN 1"/>
    <property type="match status" value="1"/>
</dbReference>
<dbReference type="OrthoDB" id="9763993at2"/>
<protein>
    <recommendedName>
        <fullName evidence="1 12">GTP 3',8-cyclase</fullName>
        <ecNumber evidence="1 12">4.1.99.22</ecNumber>
    </recommendedName>
    <alternativeName>
        <fullName evidence="12">Molybdenum cofactor biosynthesis protein A</fullName>
    </alternativeName>
</protein>
<feature type="binding site" evidence="12">
    <location>
        <position position="67"/>
    </location>
    <ligand>
        <name>S-adenosyl-L-methionine</name>
        <dbReference type="ChEBI" id="CHEBI:59789"/>
    </ligand>
</feature>
<dbReference type="UniPathway" id="UPA00344"/>
<keyword evidence="10 12" id="KW-0456">Lyase</keyword>
<feature type="domain" description="Radical SAM core" evidence="13">
    <location>
        <begin position="4"/>
        <end position="226"/>
    </location>
</feature>
<dbReference type="SFLD" id="SFLDG01383">
    <property type="entry name" value="cyclic_pyranopterin_phosphate"/>
    <property type="match status" value="1"/>
</dbReference>
<accession>A0A1H7YZQ6</accession>
<dbReference type="RefSeq" id="WP_092751023.1">
    <property type="nucleotide sequence ID" value="NZ_FOCG01000001.1"/>
</dbReference>
<dbReference type="GO" id="GO:0006777">
    <property type="term" value="P:Mo-molybdopterin cofactor biosynthetic process"/>
    <property type="evidence" value="ECO:0007669"/>
    <property type="project" value="UniProtKB-UniRule"/>
</dbReference>
<comment type="subunit">
    <text evidence="12">Monomer and homodimer.</text>
</comment>
<dbReference type="STRING" id="474960.SAMN05216180_0345"/>
<evidence type="ECO:0000259" key="13">
    <source>
        <dbReference type="PROSITE" id="PS51918"/>
    </source>
</evidence>
<evidence type="ECO:0000313" key="15">
    <source>
        <dbReference type="Proteomes" id="UP000199158"/>
    </source>
</evidence>
<dbReference type="SFLD" id="SFLDS00029">
    <property type="entry name" value="Radical_SAM"/>
    <property type="match status" value="1"/>
</dbReference>
<evidence type="ECO:0000256" key="3">
    <source>
        <dbReference type="ARBA" id="ARBA00022691"/>
    </source>
</evidence>
<evidence type="ECO:0000256" key="9">
    <source>
        <dbReference type="ARBA" id="ARBA00023150"/>
    </source>
</evidence>
<feature type="binding site" evidence="12">
    <location>
        <position position="20"/>
    </location>
    <ligand>
        <name>[4Fe-4S] cluster</name>
        <dbReference type="ChEBI" id="CHEBI:49883"/>
        <label>1</label>
        <note>4Fe-4S-S-AdoMet</note>
    </ligand>
</feature>
<feature type="binding site" evidence="12">
    <location>
        <position position="26"/>
    </location>
    <ligand>
        <name>S-adenosyl-L-methionine</name>
        <dbReference type="ChEBI" id="CHEBI:59789"/>
    </ligand>
</feature>
<comment type="similarity">
    <text evidence="12">Belongs to the radical SAM superfamily. MoaA family.</text>
</comment>
<dbReference type="CDD" id="cd21117">
    <property type="entry name" value="Twitch_MoaA"/>
    <property type="match status" value="1"/>
</dbReference>
<dbReference type="InterPro" id="IPR006638">
    <property type="entry name" value="Elp3/MiaA/NifB-like_rSAM"/>
</dbReference>
<keyword evidence="7 12" id="KW-0411">Iron-sulfur</keyword>
<dbReference type="PROSITE" id="PS01305">
    <property type="entry name" value="MOAA_NIFB_PQQE"/>
    <property type="match status" value="1"/>
</dbReference>
<keyword evidence="15" id="KW-1185">Reference proteome</keyword>
<dbReference type="NCBIfam" id="TIGR02666">
    <property type="entry name" value="moaA"/>
    <property type="match status" value="1"/>
</dbReference>
<comment type="cofactor">
    <cofactor evidence="12">
        <name>[4Fe-4S] cluster</name>
        <dbReference type="ChEBI" id="CHEBI:49883"/>
    </cofactor>
    <text evidence="12">Binds 2 [4Fe-4S] clusters. Binds 1 [4Fe-4S] cluster coordinated with 3 cysteines and an exchangeable S-adenosyl-L-methionine and 1 [4Fe-4S] cluster coordinated with 3 cysteines and the GTP-derived substrate.</text>
</comment>
<evidence type="ECO:0000313" key="14">
    <source>
        <dbReference type="EMBL" id="SEM51401.1"/>
    </source>
</evidence>
<keyword evidence="4 12" id="KW-0479">Metal-binding</keyword>
<dbReference type="PANTHER" id="PTHR22960">
    <property type="entry name" value="MOLYBDOPTERIN COFACTOR SYNTHESIS PROTEIN A"/>
    <property type="match status" value="1"/>
</dbReference>
<feature type="binding site" evidence="12">
    <location>
        <position position="250"/>
    </location>
    <ligand>
        <name>[4Fe-4S] cluster</name>
        <dbReference type="ChEBI" id="CHEBI:49883"/>
        <label>2</label>
        <note>4Fe-4S-substrate</note>
    </ligand>
</feature>
<dbReference type="GO" id="GO:1904047">
    <property type="term" value="F:S-adenosyl-L-methionine binding"/>
    <property type="evidence" value="ECO:0007669"/>
    <property type="project" value="UniProtKB-UniRule"/>
</dbReference>
<dbReference type="InterPro" id="IPR013483">
    <property type="entry name" value="MoaA"/>
</dbReference>
<reference evidence="14 15" key="1">
    <citation type="submission" date="2016-10" db="EMBL/GenBank/DDBJ databases">
        <authorList>
            <person name="de Groot N.N."/>
        </authorList>
    </citation>
    <scope>NUCLEOTIDE SEQUENCE [LARGE SCALE GENOMIC DNA]</scope>
    <source>
        <strain evidence="14 15">CGMCC 1.5070</strain>
    </source>
</reference>
<dbReference type="GO" id="GO:0051539">
    <property type="term" value="F:4 iron, 4 sulfur cluster binding"/>
    <property type="evidence" value="ECO:0007669"/>
    <property type="project" value="UniProtKB-UniRule"/>
</dbReference>
<dbReference type="InterPro" id="IPR050105">
    <property type="entry name" value="MoCo_biosynth_MoaA/MoaC"/>
</dbReference>
<comment type="caution">
    <text evidence="12">Lacks conserved residue(s) required for the propagation of feature annotation.</text>
</comment>
<evidence type="ECO:0000256" key="10">
    <source>
        <dbReference type="ARBA" id="ARBA00023239"/>
    </source>
</evidence>
<comment type="catalytic activity">
    <reaction evidence="11 12">
        <text>GTP + AH2 + S-adenosyl-L-methionine = (8S)-3',8-cyclo-7,8-dihydroguanosine 5'-triphosphate + 5'-deoxyadenosine + L-methionine + A + H(+)</text>
        <dbReference type="Rhea" id="RHEA:49576"/>
        <dbReference type="ChEBI" id="CHEBI:13193"/>
        <dbReference type="ChEBI" id="CHEBI:15378"/>
        <dbReference type="ChEBI" id="CHEBI:17319"/>
        <dbReference type="ChEBI" id="CHEBI:17499"/>
        <dbReference type="ChEBI" id="CHEBI:37565"/>
        <dbReference type="ChEBI" id="CHEBI:57844"/>
        <dbReference type="ChEBI" id="CHEBI:59789"/>
        <dbReference type="ChEBI" id="CHEBI:131766"/>
        <dbReference type="EC" id="4.1.99.22"/>
    </reaction>
</comment>
<evidence type="ECO:0000256" key="4">
    <source>
        <dbReference type="ARBA" id="ARBA00022723"/>
    </source>
</evidence>
<comment type="pathway">
    <text evidence="12">Cofactor biosynthesis; molybdopterin biosynthesis.</text>
</comment>
<keyword evidence="8 12" id="KW-0342">GTP-binding</keyword>
<feature type="binding site" evidence="12">
    <location>
        <position position="94"/>
    </location>
    <ligand>
        <name>GTP</name>
        <dbReference type="ChEBI" id="CHEBI:37565"/>
    </ligand>
</feature>
<dbReference type="InterPro" id="IPR058240">
    <property type="entry name" value="rSAM_sf"/>
</dbReference>
<keyword evidence="6 12" id="KW-0408">Iron</keyword>
<dbReference type="SFLD" id="SFLDG01067">
    <property type="entry name" value="SPASM/twitch_domain_containing"/>
    <property type="match status" value="1"/>
</dbReference>
<dbReference type="EC" id="4.1.99.22" evidence="1 12"/>
<evidence type="ECO:0000256" key="5">
    <source>
        <dbReference type="ARBA" id="ARBA00022741"/>
    </source>
</evidence>
<evidence type="ECO:0000256" key="12">
    <source>
        <dbReference type="HAMAP-Rule" id="MF_01225"/>
    </source>
</evidence>
<dbReference type="InterPro" id="IPR013785">
    <property type="entry name" value="Aldolase_TIM"/>
</dbReference>
<dbReference type="CDD" id="cd01335">
    <property type="entry name" value="Radical_SAM"/>
    <property type="match status" value="1"/>
</dbReference>
<dbReference type="AlphaFoldDB" id="A0A1H7YZQ6"/>
<keyword evidence="9 12" id="KW-0501">Molybdenum cofactor biosynthesis</keyword>
<sequence>MFDLQNRNIDYLRISVTDRCNLRCVYCMPAEGIEPCLHDEVLTYEEILKVCRCAAALGICKIKLTGGEPLARKGTAELIRSLKAIEGIEQVTMTSNGILLYEQLPALAKAGLDAVNISLDTLDPDRFERITRRRGLDTVLKSIDLALELGLRVKINCLPVREFNGDHLMQMAELARTRPVDVRFIELMPIGYGKDLTPVPSCEIQEQLRQTYGELAPCNKKLGNGPASYFSIAGFQGNIGFISAVSTGFCGTCNRIRLTSTGFLKLCLHYNKGVELREYLRKGIEDADLTQLLQQAILQKPLQHHFGSHISDEEQHTMAQIGG</sequence>
<dbReference type="InterPro" id="IPR040064">
    <property type="entry name" value="MoaA-like"/>
</dbReference>
<keyword evidence="2 12" id="KW-0004">4Fe-4S</keyword>
<feature type="binding site" evidence="12">
    <location>
        <position position="118"/>
    </location>
    <ligand>
        <name>S-adenosyl-L-methionine</name>
        <dbReference type="ChEBI" id="CHEBI:59789"/>
    </ligand>
</feature>
<name>A0A1H7YZQ6_9FIRM</name>
<evidence type="ECO:0000256" key="8">
    <source>
        <dbReference type="ARBA" id="ARBA00023134"/>
    </source>
</evidence>
<feature type="binding site" evidence="12">
    <location>
        <position position="27"/>
    </location>
    <ligand>
        <name>[4Fe-4S] cluster</name>
        <dbReference type="ChEBI" id="CHEBI:49883"/>
        <label>1</label>
        <note>4Fe-4S-S-AdoMet</note>
    </ligand>
</feature>
<dbReference type="EMBL" id="FOCG01000001">
    <property type="protein sequence ID" value="SEM51401.1"/>
    <property type="molecule type" value="Genomic_DNA"/>
</dbReference>
<evidence type="ECO:0000256" key="1">
    <source>
        <dbReference type="ARBA" id="ARBA00012167"/>
    </source>
</evidence>
<dbReference type="GO" id="GO:0061799">
    <property type="term" value="F:cyclic pyranopterin monophosphate synthase activity"/>
    <property type="evidence" value="ECO:0007669"/>
    <property type="project" value="TreeGrafter"/>
</dbReference>